<dbReference type="SUPFAM" id="SSF56235">
    <property type="entry name" value="N-terminal nucleophile aminohydrolases (Ntn hydrolases)"/>
    <property type="match status" value="1"/>
</dbReference>
<dbReference type="InterPro" id="IPR000246">
    <property type="entry name" value="Peptidase_T2"/>
</dbReference>
<dbReference type="Pfam" id="PF01112">
    <property type="entry name" value="Asparaginase_2"/>
    <property type="match status" value="2"/>
</dbReference>
<evidence type="ECO:0000313" key="2">
    <source>
        <dbReference type="Proteomes" id="UP001595379"/>
    </source>
</evidence>
<comment type="caution">
    <text evidence="1">The sequence shown here is derived from an EMBL/GenBank/DDBJ whole genome shotgun (WGS) entry which is preliminary data.</text>
</comment>
<dbReference type="Proteomes" id="UP001595379">
    <property type="component" value="Unassembled WGS sequence"/>
</dbReference>
<dbReference type="PANTHER" id="PTHR10188">
    <property type="entry name" value="L-ASPARAGINASE"/>
    <property type="match status" value="1"/>
</dbReference>
<dbReference type="RefSeq" id="WP_343164479.1">
    <property type="nucleotide sequence ID" value="NZ_JBHRSV010000016.1"/>
</dbReference>
<evidence type="ECO:0000313" key="1">
    <source>
        <dbReference type="EMBL" id="MFC2926162.1"/>
    </source>
</evidence>
<organism evidence="1 2">
    <name type="scientific">Hyphobacterium vulgare</name>
    <dbReference type="NCBI Taxonomy" id="1736751"/>
    <lineage>
        <taxon>Bacteria</taxon>
        <taxon>Pseudomonadati</taxon>
        <taxon>Pseudomonadota</taxon>
        <taxon>Alphaproteobacteria</taxon>
        <taxon>Maricaulales</taxon>
        <taxon>Maricaulaceae</taxon>
        <taxon>Hyphobacterium</taxon>
    </lineage>
</organism>
<sequence length="290" mass="30059">MASSPVALVLHGGAGVLARRSYDREVEHLHSLAERGRTLLHDGMSAIDVVADLTRAMEVSGLYVAGKGSAPNVEGRYELDAAIMDGPCRMAGAVAALEGFVSPIDAARMVMEKTPHVLLAGDGAARLARKNGLEEVEDPDSYYKPAAVADNRAIATGTVGAVALDAEGRLAAATSTGGTLKKTPGRVGDCPLIGSGTWADTEVAVSCTGQGEYFIRSLAAGTVAARIRYLQESPDEACRWALKDVKRLGGDGGIIAVGKDGRVAFPWNSEGMKHAVLHPDGRITAGVKAG</sequence>
<dbReference type="InterPro" id="IPR029055">
    <property type="entry name" value="Ntn_hydrolases_N"/>
</dbReference>
<dbReference type="PANTHER" id="PTHR10188:SF6">
    <property type="entry name" value="N(4)-(BETA-N-ACETYLGLUCOSAMINYL)-L-ASPARAGINASE"/>
    <property type="match status" value="1"/>
</dbReference>
<keyword evidence="2" id="KW-1185">Reference proteome</keyword>
<proteinExistence type="predicted"/>
<protein>
    <submittedName>
        <fullName evidence="1">Isoaspartyl peptidase/L-asparaginase family protein</fullName>
    </submittedName>
</protein>
<name>A0ABV6ZXJ9_9PROT</name>
<gene>
    <name evidence="1" type="ORF">ACFOOR_08590</name>
</gene>
<dbReference type="Gene3D" id="3.60.20.30">
    <property type="entry name" value="(Glycosyl)asparaginase"/>
    <property type="match status" value="1"/>
</dbReference>
<reference evidence="2" key="1">
    <citation type="journal article" date="2019" name="Int. J. Syst. Evol. Microbiol.">
        <title>The Global Catalogue of Microorganisms (GCM) 10K type strain sequencing project: providing services to taxonomists for standard genome sequencing and annotation.</title>
        <authorList>
            <consortium name="The Broad Institute Genomics Platform"/>
            <consortium name="The Broad Institute Genome Sequencing Center for Infectious Disease"/>
            <person name="Wu L."/>
            <person name="Ma J."/>
        </authorList>
    </citation>
    <scope>NUCLEOTIDE SEQUENCE [LARGE SCALE GENOMIC DNA]</scope>
    <source>
        <strain evidence="2">KCTC 52487</strain>
    </source>
</reference>
<accession>A0ABV6ZXJ9</accession>
<dbReference type="EMBL" id="JBHRSV010000016">
    <property type="protein sequence ID" value="MFC2926162.1"/>
    <property type="molecule type" value="Genomic_DNA"/>
</dbReference>
<dbReference type="CDD" id="cd04701">
    <property type="entry name" value="Asparaginase_2"/>
    <property type="match status" value="1"/>
</dbReference>